<proteinExistence type="predicted"/>
<evidence type="ECO:0000313" key="5">
    <source>
        <dbReference type="Proteomes" id="UP001594351"/>
    </source>
</evidence>
<dbReference type="Pfam" id="PF17147">
    <property type="entry name" value="PFOR_II"/>
    <property type="match status" value="1"/>
</dbReference>
<feature type="domain" description="Pyruvate:ferredoxin oxidoreductase core" evidence="3">
    <location>
        <begin position="273"/>
        <end position="367"/>
    </location>
</feature>
<accession>A0ABV6Z326</accession>
<dbReference type="CDD" id="cd07034">
    <property type="entry name" value="TPP_PYR_PFOR_IOR-alpha_like"/>
    <property type="match status" value="1"/>
</dbReference>
<dbReference type="EMBL" id="JBHPBY010000377">
    <property type="protein sequence ID" value="MFC1852846.1"/>
    <property type="molecule type" value="Genomic_DNA"/>
</dbReference>
<dbReference type="Gene3D" id="3.40.50.920">
    <property type="match status" value="1"/>
</dbReference>
<name>A0ABV6Z326_UNCC1</name>
<dbReference type="InterPro" id="IPR002880">
    <property type="entry name" value="Pyrv_Fd/Flavodoxin_OxRdtase_N"/>
</dbReference>
<keyword evidence="4" id="KW-0670">Pyruvate</keyword>
<evidence type="ECO:0000256" key="1">
    <source>
        <dbReference type="ARBA" id="ARBA00023002"/>
    </source>
</evidence>
<gene>
    <name evidence="4" type="ORF">ACFL27_21825</name>
</gene>
<dbReference type="PANTHER" id="PTHR32154:SF14">
    <property type="entry name" value="2-OXOGLUTARATE SYNTHASE SUBUNIT KORA"/>
    <property type="match status" value="1"/>
</dbReference>
<sequence length="374" mass="40500">MGKEFLEGNEAIARAAIKAKCDFFAGYPITPASSILHYMLELAPQIGGVAIQAEDEIASMGFCIAAAMAGRKVMTATSGPGISLYSENVGLAIIGETPMVIVNIQRQGPATGSATKGAEGDIQFTRWVTSGGQPIIALSPASVGEAYELTYRAFNLAEQYRVPVFLLANKEIGVTRESVDLSAIKLPRLVKRKVTPGRQKYVPHYFKELTDVPTMSFFGGKRVARYTTSTHDQAAYLTTDPGTIQQMIDHYTAKIDEAADDMALVKEDFQKGAEILIISYGIISRSAVVAIREARARGMKVSALVLQTLWPVPKKAIKSALSGIKKVIVPEMNMGQYILEIERLASPETEVIGVNKMNTTLISPDEILQRGGLL</sequence>
<comment type="caution">
    <text evidence="4">The sequence shown here is derived from an EMBL/GenBank/DDBJ whole genome shotgun (WGS) entry which is preliminary data.</text>
</comment>
<feature type="domain" description="Pyruvate flavodoxin/ferredoxin oxidoreductase pyrimidine binding" evidence="2">
    <location>
        <begin position="15"/>
        <end position="246"/>
    </location>
</feature>
<dbReference type="SUPFAM" id="SSF52518">
    <property type="entry name" value="Thiamin diphosphate-binding fold (THDP-binding)"/>
    <property type="match status" value="1"/>
</dbReference>
<evidence type="ECO:0000313" key="4">
    <source>
        <dbReference type="EMBL" id="MFC1852846.1"/>
    </source>
</evidence>
<dbReference type="InterPro" id="IPR009014">
    <property type="entry name" value="Transketo_C/PFOR_II"/>
</dbReference>
<dbReference type="InterPro" id="IPR033412">
    <property type="entry name" value="PFOR_II"/>
</dbReference>
<keyword evidence="1" id="KW-0560">Oxidoreductase</keyword>
<dbReference type="Pfam" id="PF01855">
    <property type="entry name" value="POR_N"/>
    <property type="match status" value="1"/>
</dbReference>
<dbReference type="InterPro" id="IPR050722">
    <property type="entry name" value="Pyruvate:ferred/Flavod_OxRd"/>
</dbReference>
<organism evidence="4 5">
    <name type="scientific">candidate division CSSED10-310 bacterium</name>
    <dbReference type="NCBI Taxonomy" id="2855610"/>
    <lineage>
        <taxon>Bacteria</taxon>
        <taxon>Bacteria division CSSED10-310</taxon>
    </lineage>
</organism>
<evidence type="ECO:0000259" key="3">
    <source>
        <dbReference type="Pfam" id="PF17147"/>
    </source>
</evidence>
<evidence type="ECO:0000259" key="2">
    <source>
        <dbReference type="Pfam" id="PF01855"/>
    </source>
</evidence>
<dbReference type="Proteomes" id="UP001594351">
    <property type="component" value="Unassembled WGS sequence"/>
</dbReference>
<dbReference type="PANTHER" id="PTHR32154">
    <property type="entry name" value="PYRUVATE-FLAVODOXIN OXIDOREDUCTASE-RELATED"/>
    <property type="match status" value="1"/>
</dbReference>
<reference evidence="4 5" key="1">
    <citation type="submission" date="2024-09" db="EMBL/GenBank/DDBJ databases">
        <title>Laminarin stimulates single cell rates of sulfate reduction while oxygen inhibits transcriptomic activity in coastal marine sediment.</title>
        <authorList>
            <person name="Lindsay M."/>
            <person name="Orcutt B."/>
            <person name="Emerson D."/>
            <person name="Stepanauskas R."/>
            <person name="D'Angelo T."/>
        </authorList>
    </citation>
    <scope>NUCLEOTIDE SEQUENCE [LARGE SCALE GENOMIC DNA]</scope>
    <source>
        <strain evidence="4">SAG AM-311-K15</strain>
    </source>
</reference>
<protein>
    <submittedName>
        <fullName evidence="4">Pyruvate flavodoxin/ferredoxin oxidoreductase</fullName>
    </submittedName>
</protein>
<dbReference type="InterPro" id="IPR029061">
    <property type="entry name" value="THDP-binding"/>
</dbReference>
<dbReference type="Gene3D" id="3.40.50.970">
    <property type="match status" value="1"/>
</dbReference>
<dbReference type="SUPFAM" id="SSF52922">
    <property type="entry name" value="TK C-terminal domain-like"/>
    <property type="match status" value="1"/>
</dbReference>
<keyword evidence="5" id="KW-1185">Reference proteome</keyword>